<evidence type="ECO:0000256" key="3">
    <source>
        <dbReference type="ARBA" id="ARBA00022989"/>
    </source>
</evidence>
<dbReference type="SUPFAM" id="SSF103473">
    <property type="entry name" value="MFS general substrate transporter"/>
    <property type="match status" value="1"/>
</dbReference>
<evidence type="ECO:0000313" key="9">
    <source>
        <dbReference type="Proteomes" id="UP000309734"/>
    </source>
</evidence>
<protein>
    <recommendedName>
        <fullName evidence="6">Major facilitator superfamily (MFS) profile domain-containing protein</fullName>
    </recommendedName>
</protein>
<keyword evidence="2 5" id="KW-0812">Transmembrane</keyword>
<name>A0A4S9IMB3_AURPU</name>
<gene>
    <name evidence="8" type="ORF">D6C85_10167</name>
    <name evidence="7" type="ORF">D6D12_03458</name>
</gene>
<proteinExistence type="predicted"/>
<dbReference type="PROSITE" id="PS50850">
    <property type="entry name" value="MFS"/>
    <property type="match status" value="1"/>
</dbReference>
<feature type="transmembrane region" description="Helical" evidence="5">
    <location>
        <begin position="52"/>
        <end position="71"/>
    </location>
</feature>
<dbReference type="Proteomes" id="UP000310374">
    <property type="component" value="Unassembled WGS sequence"/>
</dbReference>
<feature type="domain" description="Major facilitator superfamily (MFS) profile" evidence="6">
    <location>
        <begin position="1"/>
        <end position="105"/>
    </location>
</feature>
<sequence length="105" mass="11135">MPMIGHIYYSNNIVPREYQVAINIATLGGSILGQLGFGIAGDWLGRRKAYGLELIITVAAALGSAMASNGMNGSMSLIGWLIFWRLIMGIGIGADYPLSAVLCSE</sequence>
<dbReference type="EMBL" id="QZBS01000678">
    <property type="protein sequence ID" value="THZ58826.1"/>
    <property type="molecule type" value="Genomic_DNA"/>
</dbReference>
<comment type="subcellular location">
    <subcellularLocation>
        <location evidence="1">Membrane</location>
        <topology evidence="1">Multi-pass membrane protein</topology>
    </subcellularLocation>
</comment>
<keyword evidence="3 5" id="KW-1133">Transmembrane helix</keyword>
<dbReference type="Proteomes" id="UP000309734">
    <property type="component" value="Unassembled WGS sequence"/>
</dbReference>
<accession>A0A4S9IMB3</accession>
<dbReference type="InterPro" id="IPR020846">
    <property type="entry name" value="MFS_dom"/>
</dbReference>
<organism evidence="8 9">
    <name type="scientific">Aureobasidium pullulans</name>
    <name type="common">Black yeast</name>
    <name type="synonym">Pullularia pullulans</name>
    <dbReference type="NCBI Taxonomy" id="5580"/>
    <lineage>
        <taxon>Eukaryota</taxon>
        <taxon>Fungi</taxon>
        <taxon>Dikarya</taxon>
        <taxon>Ascomycota</taxon>
        <taxon>Pezizomycotina</taxon>
        <taxon>Dothideomycetes</taxon>
        <taxon>Dothideomycetidae</taxon>
        <taxon>Dothideales</taxon>
        <taxon>Saccotheciaceae</taxon>
        <taxon>Aureobasidium</taxon>
    </lineage>
</organism>
<keyword evidence="4 5" id="KW-0472">Membrane</keyword>
<reference evidence="9 10" key="1">
    <citation type="submission" date="2018-10" db="EMBL/GenBank/DDBJ databases">
        <title>Fifty Aureobasidium pullulans genomes reveal a recombining polyextremotolerant generalist.</title>
        <authorList>
            <person name="Gostincar C."/>
            <person name="Turk M."/>
            <person name="Zajc J."/>
            <person name="Gunde-Cimerman N."/>
        </authorList>
    </citation>
    <scope>NUCLEOTIDE SEQUENCE [LARGE SCALE GENOMIC DNA]</scope>
    <source>
        <strain evidence="7 10">EXF-10081</strain>
        <strain evidence="8 9">EXF-3519</strain>
    </source>
</reference>
<dbReference type="Gene3D" id="1.20.1250.20">
    <property type="entry name" value="MFS general substrate transporter like domains"/>
    <property type="match status" value="1"/>
</dbReference>
<evidence type="ECO:0000256" key="4">
    <source>
        <dbReference type="ARBA" id="ARBA00023136"/>
    </source>
</evidence>
<feature type="transmembrane region" description="Helical" evidence="5">
    <location>
        <begin position="77"/>
        <end position="98"/>
    </location>
</feature>
<evidence type="ECO:0000256" key="2">
    <source>
        <dbReference type="ARBA" id="ARBA00022692"/>
    </source>
</evidence>
<evidence type="ECO:0000313" key="8">
    <source>
        <dbReference type="EMBL" id="THZ58826.1"/>
    </source>
</evidence>
<evidence type="ECO:0000256" key="1">
    <source>
        <dbReference type="ARBA" id="ARBA00004141"/>
    </source>
</evidence>
<dbReference type="AlphaFoldDB" id="A0A4S9IMB3"/>
<feature type="transmembrane region" description="Helical" evidence="5">
    <location>
        <begin position="20"/>
        <end position="40"/>
    </location>
</feature>
<evidence type="ECO:0000259" key="6">
    <source>
        <dbReference type="PROSITE" id="PS50850"/>
    </source>
</evidence>
<dbReference type="Pfam" id="PF00083">
    <property type="entry name" value="Sugar_tr"/>
    <property type="match status" value="1"/>
</dbReference>
<dbReference type="OrthoDB" id="433512at2759"/>
<evidence type="ECO:0000256" key="5">
    <source>
        <dbReference type="SAM" id="Phobius"/>
    </source>
</evidence>
<dbReference type="GO" id="GO:0016020">
    <property type="term" value="C:membrane"/>
    <property type="evidence" value="ECO:0007669"/>
    <property type="project" value="UniProtKB-SubCell"/>
</dbReference>
<dbReference type="EMBL" id="QZAT01000030">
    <property type="protein sequence ID" value="THX30537.1"/>
    <property type="molecule type" value="Genomic_DNA"/>
</dbReference>
<dbReference type="GO" id="GO:0022857">
    <property type="term" value="F:transmembrane transporter activity"/>
    <property type="evidence" value="ECO:0007669"/>
    <property type="project" value="InterPro"/>
</dbReference>
<evidence type="ECO:0000313" key="7">
    <source>
        <dbReference type="EMBL" id="THX30537.1"/>
    </source>
</evidence>
<dbReference type="InterPro" id="IPR036259">
    <property type="entry name" value="MFS_trans_sf"/>
</dbReference>
<dbReference type="InterPro" id="IPR005828">
    <property type="entry name" value="MFS_sugar_transport-like"/>
</dbReference>
<evidence type="ECO:0000313" key="10">
    <source>
        <dbReference type="Proteomes" id="UP000310374"/>
    </source>
</evidence>
<comment type="caution">
    <text evidence="8">The sequence shown here is derived from an EMBL/GenBank/DDBJ whole genome shotgun (WGS) entry which is preliminary data.</text>
</comment>